<dbReference type="AlphaFoldDB" id="A0AAN2CAS8"/>
<dbReference type="Proteomes" id="UP001317532">
    <property type="component" value="Chromosome"/>
</dbReference>
<accession>A0AAN2CAS8</accession>
<dbReference type="Gene3D" id="3.40.630.30">
    <property type="match status" value="1"/>
</dbReference>
<protein>
    <recommendedName>
        <fullName evidence="3">Acetyltransferase</fullName>
    </recommendedName>
</protein>
<evidence type="ECO:0000313" key="1">
    <source>
        <dbReference type="EMBL" id="BDE07436.1"/>
    </source>
</evidence>
<dbReference type="KEGG" id="vab:WPS_27120"/>
<dbReference type="InterPro" id="IPR016181">
    <property type="entry name" value="Acyl_CoA_acyltransferase"/>
</dbReference>
<sequence>MGDSFNAYPVAALRGSPETCEALSALLIETVANDGSVGFMHPLDAQAARAFWSASLAAAERDERIVFGARDGDALVGTVTLQLTLPRISRTARRSRSS</sequence>
<evidence type="ECO:0008006" key="3">
    <source>
        <dbReference type="Google" id="ProtNLM"/>
    </source>
</evidence>
<evidence type="ECO:0000313" key="2">
    <source>
        <dbReference type="Proteomes" id="UP001317532"/>
    </source>
</evidence>
<organism evidence="1 2">
    <name type="scientific">Vulcanimicrobium alpinum</name>
    <dbReference type="NCBI Taxonomy" id="3016050"/>
    <lineage>
        <taxon>Bacteria</taxon>
        <taxon>Bacillati</taxon>
        <taxon>Vulcanimicrobiota</taxon>
        <taxon>Vulcanimicrobiia</taxon>
        <taxon>Vulcanimicrobiales</taxon>
        <taxon>Vulcanimicrobiaceae</taxon>
        <taxon>Vulcanimicrobium</taxon>
    </lineage>
</organism>
<reference evidence="1 2" key="1">
    <citation type="journal article" date="2022" name="ISME Commun">
        <title>Vulcanimicrobium alpinus gen. nov. sp. nov., the first cultivated representative of the candidate phylum 'Eremiobacterota', is a metabolically versatile aerobic anoxygenic phototroph.</title>
        <authorList>
            <person name="Yabe S."/>
            <person name="Muto K."/>
            <person name="Abe K."/>
            <person name="Yokota A."/>
            <person name="Staudigel H."/>
            <person name="Tebo B.M."/>
        </authorList>
    </citation>
    <scope>NUCLEOTIDE SEQUENCE [LARGE SCALE GENOMIC DNA]</scope>
    <source>
        <strain evidence="1 2">WC8-2</strain>
    </source>
</reference>
<keyword evidence="2" id="KW-1185">Reference proteome</keyword>
<proteinExistence type="predicted"/>
<name>A0AAN2CAS8_UNVUL</name>
<dbReference type="EMBL" id="AP025523">
    <property type="protein sequence ID" value="BDE07436.1"/>
    <property type="molecule type" value="Genomic_DNA"/>
</dbReference>
<gene>
    <name evidence="1" type="ORF">WPS_27120</name>
</gene>
<dbReference type="SUPFAM" id="SSF55729">
    <property type="entry name" value="Acyl-CoA N-acyltransferases (Nat)"/>
    <property type="match status" value="1"/>
</dbReference>